<protein>
    <submittedName>
        <fullName evidence="3">Uncharacterized protein</fullName>
    </submittedName>
</protein>
<feature type="domain" description="HTH myb-type" evidence="2">
    <location>
        <begin position="64"/>
        <end position="123"/>
    </location>
</feature>
<dbReference type="PANTHER" id="PTHR45614:SF274">
    <property type="entry name" value="MYB-LIKE DNA-BINDING PROTEIN"/>
    <property type="match status" value="1"/>
</dbReference>
<sequence>MAHQNYEAAMQNQCEMPAFTDNNQIVWIPYSQSPITGELSPVFSANYPSIKYSATVSQNSSLNRGGVRNAQWTKEEDEILYDHVVRHQNKSWALIAKKINLFLHNGEELRQGKHCRERWCNHLDPNIKKGDWDLKEDLELATLHTKYGNSWSLISKAMNGRTENAVKNRWNNLHKRLKGNVLEKIMEFCAKESSYPKESLFQDQE</sequence>
<feature type="domain" description="Myb-like" evidence="1">
    <location>
        <begin position="124"/>
        <end position="174"/>
    </location>
</feature>
<dbReference type="Proteomes" id="UP001162131">
    <property type="component" value="Unassembled WGS sequence"/>
</dbReference>
<dbReference type="InterPro" id="IPR009057">
    <property type="entry name" value="Homeodomain-like_sf"/>
</dbReference>
<feature type="domain" description="Myb-like" evidence="1">
    <location>
        <begin position="64"/>
        <end position="123"/>
    </location>
</feature>
<dbReference type="SUPFAM" id="SSF46689">
    <property type="entry name" value="Homeodomain-like"/>
    <property type="match status" value="1"/>
</dbReference>
<dbReference type="InterPro" id="IPR001005">
    <property type="entry name" value="SANT/Myb"/>
</dbReference>
<accession>A0AAU9K1L2</accession>
<evidence type="ECO:0000313" key="4">
    <source>
        <dbReference type="Proteomes" id="UP001162131"/>
    </source>
</evidence>
<proteinExistence type="predicted"/>
<name>A0AAU9K1L2_9CILI</name>
<dbReference type="AlphaFoldDB" id="A0AAU9K1L2"/>
<dbReference type="InterPro" id="IPR050560">
    <property type="entry name" value="MYB_TF"/>
</dbReference>
<organism evidence="3 4">
    <name type="scientific">Blepharisma stoltei</name>
    <dbReference type="NCBI Taxonomy" id="1481888"/>
    <lineage>
        <taxon>Eukaryota</taxon>
        <taxon>Sar</taxon>
        <taxon>Alveolata</taxon>
        <taxon>Ciliophora</taxon>
        <taxon>Postciliodesmatophora</taxon>
        <taxon>Heterotrichea</taxon>
        <taxon>Heterotrichida</taxon>
        <taxon>Blepharismidae</taxon>
        <taxon>Blepharisma</taxon>
    </lineage>
</organism>
<feature type="domain" description="HTH myb-type" evidence="2">
    <location>
        <begin position="124"/>
        <end position="178"/>
    </location>
</feature>
<dbReference type="Pfam" id="PF13921">
    <property type="entry name" value="Myb_DNA-bind_6"/>
    <property type="match status" value="1"/>
</dbReference>
<dbReference type="GO" id="GO:0000981">
    <property type="term" value="F:DNA-binding transcription factor activity, RNA polymerase II-specific"/>
    <property type="evidence" value="ECO:0007669"/>
    <property type="project" value="TreeGrafter"/>
</dbReference>
<dbReference type="GO" id="GO:0005634">
    <property type="term" value="C:nucleus"/>
    <property type="evidence" value="ECO:0007669"/>
    <property type="project" value="TreeGrafter"/>
</dbReference>
<keyword evidence="4" id="KW-1185">Reference proteome</keyword>
<dbReference type="CDD" id="cd00167">
    <property type="entry name" value="SANT"/>
    <property type="match status" value="2"/>
</dbReference>
<dbReference type="PROSITE" id="PS50090">
    <property type="entry name" value="MYB_LIKE"/>
    <property type="match status" value="2"/>
</dbReference>
<evidence type="ECO:0000259" key="1">
    <source>
        <dbReference type="PROSITE" id="PS50090"/>
    </source>
</evidence>
<dbReference type="SMART" id="SM00717">
    <property type="entry name" value="SANT"/>
    <property type="match status" value="2"/>
</dbReference>
<dbReference type="PROSITE" id="PS51294">
    <property type="entry name" value="HTH_MYB"/>
    <property type="match status" value="2"/>
</dbReference>
<evidence type="ECO:0000313" key="3">
    <source>
        <dbReference type="EMBL" id="CAG9331255.1"/>
    </source>
</evidence>
<gene>
    <name evidence="3" type="ORF">BSTOLATCC_MIC53330</name>
</gene>
<reference evidence="3" key="1">
    <citation type="submission" date="2021-09" db="EMBL/GenBank/DDBJ databases">
        <authorList>
            <consortium name="AG Swart"/>
            <person name="Singh M."/>
            <person name="Singh A."/>
            <person name="Seah K."/>
            <person name="Emmerich C."/>
        </authorList>
    </citation>
    <scope>NUCLEOTIDE SEQUENCE</scope>
    <source>
        <strain evidence="3">ATCC30299</strain>
    </source>
</reference>
<dbReference type="GO" id="GO:0000978">
    <property type="term" value="F:RNA polymerase II cis-regulatory region sequence-specific DNA binding"/>
    <property type="evidence" value="ECO:0007669"/>
    <property type="project" value="TreeGrafter"/>
</dbReference>
<dbReference type="PANTHER" id="PTHR45614">
    <property type="entry name" value="MYB PROTEIN-RELATED"/>
    <property type="match status" value="1"/>
</dbReference>
<dbReference type="EMBL" id="CAJZBQ010000053">
    <property type="protein sequence ID" value="CAG9331255.1"/>
    <property type="molecule type" value="Genomic_DNA"/>
</dbReference>
<evidence type="ECO:0000259" key="2">
    <source>
        <dbReference type="PROSITE" id="PS51294"/>
    </source>
</evidence>
<dbReference type="InterPro" id="IPR017930">
    <property type="entry name" value="Myb_dom"/>
</dbReference>
<dbReference type="Gene3D" id="1.10.10.60">
    <property type="entry name" value="Homeodomain-like"/>
    <property type="match status" value="2"/>
</dbReference>
<comment type="caution">
    <text evidence="3">The sequence shown here is derived from an EMBL/GenBank/DDBJ whole genome shotgun (WGS) entry which is preliminary data.</text>
</comment>